<feature type="compositionally biased region" description="Polar residues" evidence="1">
    <location>
        <begin position="423"/>
        <end position="449"/>
    </location>
</feature>
<name>A0A1D1VD70_RAMVA</name>
<dbReference type="OrthoDB" id="10031901at2759"/>
<evidence type="ECO:0000256" key="1">
    <source>
        <dbReference type="SAM" id="MobiDB-lite"/>
    </source>
</evidence>
<dbReference type="AlphaFoldDB" id="A0A1D1VD70"/>
<reference evidence="3 4" key="1">
    <citation type="journal article" date="2016" name="Nat. Commun.">
        <title>Extremotolerant tardigrade genome and improved radiotolerance of human cultured cells by tardigrade-unique protein.</title>
        <authorList>
            <person name="Hashimoto T."/>
            <person name="Horikawa D.D."/>
            <person name="Saito Y."/>
            <person name="Kuwahara H."/>
            <person name="Kozuka-Hata H."/>
            <person name="Shin-I T."/>
            <person name="Minakuchi Y."/>
            <person name="Ohishi K."/>
            <person name="Motoyama A."/>
            <person name="Aizu T."/>
            <person name="Enomoto A."/>
            <person name="Kondo K."/>
            <person name="Tanaka S."/>
            <person name="Hara Y."/>
            <person name="Koshikawa S."/>
            <person name="Sagara H."/>
            <person name="Miura T."/>
            <person name="Yokobori S."/>
            <person name="Miyagawa K."/>
            <person name="Suzuki Y."/>
            <person name="Kubo T."/>
            <person name="Oyama M."/>
            <person name="Kohara Y."/>
            <person name="Fujiyama A."/>
            <person name="Arakawa K."/>
            <person name="Katayama T."/>
            <person name="Toyoda A."/>
            <person name="Kunieda T."/>
        </authorList>
    </citation>
    <scope>NUCLEOTIDE SEQUENCE [LARGE SCALE GENOMIC DNA]</scope>
    <source>
        <strain evidence="3 4">YOKOZUNA-1</strain>
    </source>
</reference>
<evidence type="ECO:0000313" key="3">
    <source>
        <dbReference type="EMBL" id="GAU99594.1"/>
    </source>
</evidence>
<keyword evidence="4" id="KW-1185">Reference proteome</keyword>
<feature type="domain" description="C2H2-type" evidence="2">
    <location>
        <begin position="167"/>
        <end position="195"/>
    </location>
</feature>
<feature type="region of interest" description="Disordered" evidence="1">
    <location>
        <begin position="508"/>
        <end position="528"/>
    </location>
</feature>
<dbReference type="PANTHER" id="PTHR33936">
    <property type="entry name" value="PROTEIN CBG17840"/>
    <property type="match status" value="1"/>
</dbReference>
<dbReference type="Proteomes" id="UP000186922">
    <property type="component" value="Unassembled WGS sequence"/>
</dbReference>
<dbReference type="PANTHER" id="PTHR33936:SF25">
    <property type="entry name" value="C2H2-TYPE DOMAIN-CONTAINING PROTEIN"/>
    <property type="match status" value="1"/>
</dbReference>
<feature type="compositionally biased region" description="Basic and acidic residues" evidence="1">
    <location>
        <begin position="508"/>
        <end position="522"/>
    </location>
</feature>
<organism evidence="3 4">
    <name type="scientific">Ramazzottius varieornatus</name>
    <name type="common">Water bear</name>
    <name type="synonym">Tardigrade</name>
    <dbReference type="NCBI Taxonomy" id="947166"/>
    <lineage>
        <taxon>Eukaryota</taxon>
        <taxon>Metazoa</taxon>
        <taxon>Ecdysozoa</taxon>
        <taxon>Tardigrada</taxon>
        <taxon>Eutardigrada</taxon>
        <taxon>Parachela</taxon>
        <taxon>Hypsibioidea</taxon>
        <taxon>Ramazzottiidae</taxon>
        <taxon>Ramazzottius</taxon>
    </lineage>
</organism>
<sequence>KETIKKMLDELARRHPSVDETELICSVHQLIDHKFRQHSRQSTPSNAIFSSSCMITTDSPAFVGLGTPSFFYFSVSRVPKRLPVSGCSKLLMIFDDGRQAHSNAGKGSHYNMDGSPSLDAQAARMDSAPNIRPSLQSYTLDNGLVVESPIPQGVPQKSHWPDWRGKYWCKVCLHAKVTMKFLTNEELQDHKKTVHGTVNKKAGYHPCKYCEQEGEVISYRHSGALVKHIKTDHPEDWPKYHDEQLSKGVVDPMNACSCKEVNCTVKTPRVWNLCEHLFHVHNLDQYGVIDRKFGSYAGFRLWKKNQEIQTFSRFKVPFGVRKNKSGTRSQSWWCARNDNDSTKHNKVSERVERRTPAFRCTAFIKILENTDGTINASYCMSHYHHDPIDDAVRDRSHVLSKTLKSNPYVPKLLLLPNAADGSSPGTSKSNTVTATHPSLPQAGSPSSSWASTEAKLPLAEALFSSEEYKKRWMSAKNFVDDLSEQNTQTIPVLQKIIEMMEDIVEETSRHCRDTKEEIESQKRRIGLS</sequence>
<dbReference type="InterPro" id="IPR052797">
    <property type="entry name" value="RegFact_GeneExpr_CellDeath"/>
</dbReference>
<dbReference type="EMBL" id="BDGG01000005">
    <property type="protein sequence ID" value="GAU99594.1"/>
    <property type="molecule type" value="Genomic_DNA"/>
</dbReference>
<accession>A0A1D1VD70</accession>
<protein>
    <recommendedName>
        <fullName evidence="2">C2H2-type domain-containing protein</fullName>
    </recommendedName>
</protein>
<comment type="caution">
    <text evidence="3">The sequence shown here is derived from an EMBL/GenBank/DDBJ whole genome shotgun (WGS) entry which is preliminary data.</text>
</comment>
<evidence type="ECO:0000313" key="4">
    <source>
        <dbReference type="Proteomes" id="UP000186922"/>
    </source>
</evidence>
<gene>
    <name evidence="3" type="primary">RvY_10568-1</name>
    <name evidence="3" type="synonym">RvY_10568.1</name>
    <name evidence="3" type="ORF">RvY_10568</name>
</gene>
<feature type="region of interest" description="Disordered" evidence="1">
    <location>
        <begin position="419"/>
        <end position="449"/>
    </location>
</feature>
<dbReference type="SMART" id="SM00355">
    <property type="entry name" value="ZnF_C2H2"/>
    <property type="match status" value="3"/>
</dbReference>
<proteinExistence type="predicted"/>
<feature type="domain" description="C2H2-type" evidence="2">
    <location>
        <begin position="205"/>
        <end position="233"/>
    </location>
</feature>
<feature type="non-terminal residue" evidence="3">
    <location>
        <position position="1"/>
    </location>
</feature>
<evidence type="ECO:0000259" key="2">
    <source>
        <dbReference type="SMART" id="SM00355"/>
    </source>
</evidence>
<dbReference type="InterPro" id="IPR013087">
    <property type="entry name" value="Znf_C2H2_type"/>
</dbReference>
<feature type="domain" description="C2H2-type" evidence="2">
    <location>
        <begin position="256"/>
        <end position="281"/>
    </location>
</feature>